<feature type="transmembrane region" description="Helical" evidence="1">
    <location>
        <begin position="84"/>
        <end position="102"/>
    </location>
</feature>
<gene>
    <name evidence="3" type="ORF">LPB3_12090</name>
</gene>
<keyword evidence="1" id="KW-0472">Membrane</keyword>
<protein>
    <recommendedName>
        <fullName evidence="2">ABC-type uncharacterized transport system domain-containing protein</fullName>
    </recommendedName>
</protein>
<evidence type="ECO:0000259" key="2">
    <source>
        <dbReference type="Pfam" id="PF09822"/>
    </source>
</evidence>
<keyword evidence="4" id="KW-1185">Reference proteome</keyword>
<evidence type="ECO:0000313" key="3">
    <source>
        <dbReference type="EMBL" id="OBY62873.1"/>
    </source>
</evidence>
<evidence type="ECO:0000256" key="1">
    <source>
        <dbReference type="SAM" id="Phobius"/>
    </source>
</evidence>
<evidence type="ECO:0000313" key="4">
    <source>
        <dbReference type="Proteomes" id="UP000092584"/>
    </source>
</evidence>
<keyword evidence="1" id="KW-1133">Transmembrane helix</keyword>
<feature type="domain" description="ABC-type uncharacterised transport system" evidence="2">
    <location>
        <begin position="278"/>
        <end position="367"/>
    </location>
</feature>
<keyword evidence="1" id="KW-0812">Transmembrane</keyword>
<dbReference type="AlphaFoldDB" id="A0A1B8TT65"/>
<accession>A0A1B8TT65</accession>
<reference evidence="4" key="1">
    <citation type="submission" date="2016-02" db="EMBL/GenBank/DDBJ databases">
        <authorList>
            <person name="Shin S.-K."/>
            <person name="Yi H."/>
            <person name="Kim E."/>
        </authorList>
    </citation>
    <scope>NUCLEOTIDE SEQUENCE [LARGE SCALE GENOMIC DNA]</scope>
    <source>
        <strain evidence="4">LPB0003</strain>
    </source>
</reference>
<feature type="transmembrane region" description="Helical" evidence="1">
    <location>
        <begin position="561"/>
        <end position="584"/>
    </location>
</feature>
<dbReference type="Pfam" id="PF09822">
    <property type="entry name" value="ABC_transp_aux"/>
    <property type="match status" value="1"/>
</dbReference>
<dbReference type="STRING" id="1774273.LPB03_12075"/>
<comment type="caution">
    <text evidence="3">The sequence shown here is derived from an EMBL/GenBank/DDBJ whole genome shotgun (WGS) entry which is preliminary data.</text>
</comment>
<feature type="transmembrane region" description="Helical" evidence="1">
    <location>
        <begin position="53"/>
        <end position="72"/>
    </location>
</feature>
<name>A0A1B8TT65_9FLAO</name>
<dbReference type="EMBL" id="LSFM01000023">
    <property type="protein sequence ID" value="OBY62873.1"/>
    <property type="molecule type" value="Genomic_DNA"/>
</dbReference>
<proteinExistence type="predicted"/>
<dbReference type="InterPro" id="IPR019196">
    <property type="entry name" value="ABC_transp_unknown"/>
</dbReference>
<dbReference type="KEGG" id="pob:LPB03_12075"/>
<dbReference type="Proteomes" id="UP000092584">
    <property type="component" value="Unassembled WGS sequence"/>
</dbReference>
<organism evidence="3 4">
    <name type="scientific">Polaribacter vadi</name>
    <dbReference type="NCBI Taxonomy" id="1774273"/>
    <lineage>
        <taxon>Bacteria</taxon>
        <taxon>Pseudomonadati</taxon>
        <taxon>Bacteroidota</taxon>
        <taxon>Flavobacteriia</taxon>
        <taxon>Flavobacteriales</taxon>
        <taxon>Flavobacteriaceae</taxon>
    </lineage>
</organism>
<sequence length="590" mass="66344">MVAAVITTAIMVLINFIGNLWQDVPYINDIVYWLYLNHKSSEIVSGLISTQSVSYFLIITGVFIAVTIIRLSNKKKGKSKLRNLLEYSVVLLLATGLASFSSNPYNIKFYDMTRGKHKTLNKEIQAITSQLKEHPLKITFYVNILDIYTAGSGLPKHYNKNYRVFHQFTRFLPQLELEYVHFYDTIPPKSQVYRDNPGLFGKPLAKKMAAAYGLDFENILNPAEIKKMVDLSAEENRYVTQVSYNGKKEFLRLYNPPGTYPSVENIAAAFKKLTTKAPKVGVVTGHDECTLSKGDEGYNQVLSSREDDSSLSNNGFKFEYVAVDTNDIPEDIDILLIADPKSTYTATGLKRIANYIAEGKNLLVLAELENRKYLAPIVNPLGIHFVPGKITTQKNVNLVDTHIKGLVSAESVSRFKERGWERRVNSRIGFTMPMTGAVGMSYNNEGGFEKWNLLVTRKEVSIEKLATEKGSLSMPNLSENPISLAVGLDRMVGNKQQRIMIVGDSEFISNGERLYNGNQYNSGRSIGPRIFKWLANDEFPISSRHKTSSEDHTLNLNRTGLSWLMLIYMVLIPGVLTVIAVVFLGRRKGK</sequence>